<evidence type="ECO:0000313" key="2">
    <source>
        <dbReference type="Proteomes" id="UP000019109"/>
    </source>
</evidence>
<sequence>MWHCLEKLICPKSVLVSFCGENIRFAYWWEKIEDYDIIILLKIMELIRKTLYSTTWRSA</sequence>
<reference evidence="1" key="1">
    <citation type="journal article" date="2014" name="Genome Announc.">
        <title>Draft Genome Sequence of Clostridium straminisolvens Strain JCM 21531T, Isolated from a Cellulose-Degrading Bacterial Community.</title>
        <authorList>
            <person name="Yuki M."/>
            <person name="Oshima K."/>
            <person name="Suda W."/>
            <person name="Sakamoto M."/>
            <person name="Kitamura K."/>
            <person name="Iida T."/>
            <person name="Hattori M."/>
            <person name="Ohkuma M."/>
        </authorList>
    </citation>
    <scope>NUCLEOTIDE SEQUENCE [LARGE SCALE GENOMIC DNA]</scope>
    <source>
        <strain evidence="1">JCM 21531</strain>
    </source>
</reference>
<proteinExistence type="predicted"/>
<dbReference type="STRING" id="1294263.JCM21531_3768"/>
<protein>
    <submittedName>
        <fullName evidence="1">Uncharacterized protein</fullName>
    </submittedName>
</protein>
<organism evidence="1 2">
    <name type="scientific">Acetivibrio straminisolvens JCM 21531</name>
    <dbReference type="NCBI Taxonomy" id="1294263"/>
    <lineage>
        <taxon>Bacteria</taxon>
        <taxon>Bacillati</taxon>
        <taxon>Bacillota</taxon>
        <taxon>Clostridia</taxon>
        <taxon>Eubacteriales</taxon>
        <taxon>Oscillospiraceae</taxon>
        <taxon>Acetivibrio</taxon>
    </lineage>
</organism>
<comment type="caution">
    <text evidence="1">The sequence shown here is derived from an EMBL/GenBank/DDBJ whole genome shotgun (WGS) entry which is preliminary data.</text>
</comment>
<gene>
    <name evidence="1" type="ORF">JCM21531_3768</name>
</gene>
<dbReference type="AlphaFoldDB" id="W4VBK5"/>
<dbReference type="Proteomes" id="UP000019109">
    <property type="component" value="Unassembled WGS sequence"/>
</dbReference>
<evidence type="ECO:0000313" key="1">
    <source>
        <dbReference type="EMBL" id="GAE90178.1"/>
    </source>
</evidence>
<dbReference type="EMBL" id="BAVR01000058">
    <property type="protein sequence ID" value="GAE90178.1"/>
    <property type="molecule type" value="Genomic_DNA"/>
</dbReference>
<keyword evidence="2" id="KW-1185">Reference proteome</keyword>
<accession>W4VBK5</accession>
<name>W4VBK5_9FIRM</name>